<dbReference type="InterPro" id="IPR057326">
    <property type="entry name" value="KR_dom"/>
</dbReference>
<dbReference type="InterPro" id="IPR002347">
    <property type="entry name" value="SDR_fam"/>
</dbReference>
<keyword evidence="5" id="KW-0732">Signal</keyword>
<dbReference type="PRINTS" id="PR00081">
    <property type="entry name" value="GDHRDH"/>
</dbReference>
<feature type="signal peptide" evidence="5">
    <location>
        <begin position="1"/>
        <end position="23"/>
    </location>
</feature>
<dbReference type="STRING" id="1182568.SU48_06115"/>
<feature type="domain" description="Ketoreductase" evidence="6">
    <location>
        <begin position="40"/>
        <end position="223"/>
    </location>
</feature>
<reference evidence="7 8" key="1">
    <citation type="submission" date="2015-01" db="EMBL/GenBank/DDBJ databases">
        <title>Deinococcus puniceus/DY1/ whole genome sequencing.</title>
        <authorList>
            <person name="Kim M.K."/>
            <person name="Srinivasan S."/>
            <person name="Lee J.-J."/>
        </authorList>
    </citation>
    <scope>NUCLEOTIDE SEQUENCE [LARGE SCALE GENOMIC DNA]</scope>
    <source>
        <strain evidence="7 8">DY1</strain>
    </source>
</reference>
<evidence type="ECO:0000256" key="1">
    <source>
        <dbReference type="ARBA" id="ARBA00006484"/>
    </source>
</evidence>
<evidence type="ECO:0000313" key="7">
    <source>
        <dbReference type="EMBL" id="ANE43410.1"/>
    </source>
</evidence>
<evidence type="ECO:0000259" key="6">
    <source>
        <dbReference type="SMART" id="SM00822"/>
    </source>
</evidence>
<dbReference type="SUPFAM" id="SSF51735">
    <property type="entry name" value="NAD(P)-binding Rossmann-fold domains"/>
    <property type="match status" value="1"/>
</dbReference>
<dbReference type="GO" id="GO:0016020">
    <property type="term" value="C:membrane"/>
    <property type="evidence" value="ECO:0007669"/>
    <property type="project" value="TreeGrafter"/>
</dbReference>
<dbReference type="EMBL" id="CP011387">
    <property type="protein sequence ID" value="ANE43410.1"/>
    <property type="molecule type" value="Genomic_DNA"/>
</dbReference>
<evidence type="ECO:0000256" key="3">
    <source>
        <dbReference type="RuleBase" id="RU000363"/>
    </source>
</evidence>
<dbReference type="Gene3D" id="3.40.50.720">
    <property type="entry name" value="NAD(P)-binding Rossmann-like Domain"/>
    <property type="match status" value="1"/>
</dbReference>
<feature type="region of interest" description="Disordered" evidence="4">
    <location>
        <begin position="306"/>
        <end position="338"/>
    </location>
</feature>
<dbReference type="PROSITE" id="PS00061">
    <property type="entry name" value="ADH_SHORT"/>
    <property type="match status" value="1"/>
</dbReference>
<evidence type="ECO:0000256" key="4">
    <source>
        <dbReference type="SAM" id="MobiDB-lite"/>
    </source>
</evidence>
<keyword evidence="8" id="KW-1185">Reference proteome</keyword>
<dbReference type="FunFam" id="3.40.50.720:FF:000084">
    <property type="entry name" value="Short-chain dehydrogenase reductase"/>
    <property type="match status" value="1"/>
</dbReference>
<dbReference type="InterPro" id="IPR036291">
    <property type="entry name" value="NAD(P)-bd_dom_sf"/>
</dbReference>
<dbReference type="OrthoDB" id="151996at2"/>
<proteinExistence type="inferred from homology"/>
<dbReference type="PANTHER" id="PTHR44196">
    <property type="entry name" value="DEHYDROGENASE/REDUCTASE SDR FAMILY MEMBER 7B"/>
    <property type="match status" value="1"/>
</dbReference>
<dbReference type="SMART" id="SM00822">
    <property type="entry name" value="PKS_KR"/>
    <property type="match status" value="1"/>
</dbReference>
<dbReference type="PANTHER" id="PTHR44196:SF1">
    <property type="entry name" value="DEHYDROGENASE_REDUCTASE SDR FAMILY MEMBER 7B"/>
    <property type="match status" value="1"/>
</dbReference>
<comment type="similarity">
    <text evidence="1 3">Belongs to the short-chain dehydrogenases/reductases (SDR) family.</text>
</comment>
<dbReference type="Proteomes" id="UP000077363">
    <property type="component" value="Chromosome"/>
</dbReference>
<accession>A0A172T8R9</accession>
<dbReference type="RefSeq" id="WP_064014473.1">
    <property type="nucleotide sequence ID" value="NZ_CP011387.1"/>
</dbReference>
<dbReference type="GO" id="GO:0016491">
    <property type="term" value="F:oxidoreductase activity"/>
    <property type="evidence" value="ECO:0007669"/>
    <property type="project" value="UniProtKB-KW"/>
</dbReference>
<feature type="chain" id="PRO_5008000499" evidence="5">
    <location>
        <begin position="24"/>
        <end position="338"/>
    </location>
</feature>
<name>A0A172T8R9_9DEIO</name>
<protein>
    <submittedName>
        <fullName evidence="7">Ketoacyl reductase</fullName>
    </submittedName>
</protein>
<dbReference type="Pfam" id="PF00106">
    <property type="entry name" value="adh_short"/>
    <property type="match status" value="1"/>
</dbReference>
<dbReference type="PATRIC" id="fig|1182568.3.peg.1274"/>
<organism evidence="7 8">
    <name type="scientific">Deinococcus puniceus</name>
    <dbReference type="NCBI Taxonomy" id="1182568"/>
    <lineage>
        <taxon>Bacteria</taxon>
        <taxon>Thermotogati</taxon>
        <taxon>Deinococcota</taxon>
        <taxon>Deinococci</taxon>
        <taxon>Deinococcales</taxon>
        <taxon>Deinococcaceae</taxon>
        <taxon>Deinococcus</taxon>
    </lineage>
</organism>
<dbReference type="InterPro" id="IPR020904">
    <property type="entry name" value="Sc_DH/Rdtase_CS"/>
</dbReference>
<dbReference type="KEGG" id="dpu:SU48_06115"/>
<sequence>MSRKKTSLTRLLPKRLLVAAGLAALVGRRALNTPTDLTGKSVLITGGSRGLGLALGREFAARGAHLTLMARDAAELERAAADLRGRGARVLTVAGDVTVDADIARVLDAAEAEYGRLDVLANVAGIIQTGPLANMTEADFRDIMEINTFGPLKMTRAALPLLRAVRGRVLLVASVGGKVGIPHLAPYSVSKFALVGLGQVLRAELAQEGITVTTVCPGLMQTGSARNATVKGQHAREYALFATLDNLPVISMAAPEAARRMVNATVRGDAEAMIGGPAVLLRTAQAIAPQLTADLMALGNRFLPRPTPSDRGVIGKNAESPITQKNPIKRAAEAEFNE</sequence>
<dbReference type="AlphaFoldDB" id="A0A172T8R9"/>
<evidence type="ECO:0000256" key="5">
    <source>
        <dbReference type="SAM" id="SignalP"/>
    </source>
</evidence>
<gene>
    <name evidence="7" type="ORF">SU48_06115</name>
</gene>
<evidence type="ECO:0000313" key="8">
    <source>
        <dbReference type="Proteomes" id="UP000077363"/>
    </source>
</evidence>
<dbReference type="PRINTS" id="PR00080">
    <property type="entry name" value="SDRFAMILY"/>
</dbReference>
<keyword evidence="2" id="KW-0560">Oxidoreductase</keyword>
<evidence type="ECO:0000256" key="2">
    <source>
        <dbReference type="ARBA" id="ARBA00023002"/>
    </source>
</evidence>